<reference evidence="2 3" key="1">
    <citation type="submission" date="2014-04" db="EMBL/GenBank/DDBJ databases">
        <title>Evolutionary Origins and Diversification of the Mycorrhizal Mutualists.</title>
        <authorList>
            <consortium name="DOE Joint Genome Institute"/>
            <consortium name="Mycorrhizal Genomics Consortium"/>
            <person name="Kohler A."/>
            <person name="Kuo A."/>
            <person name="Nagy L.G."/>
            <person name="Floudas D."/>
            <person name="Copeland A."/>
            <person name="Barry K.W."/>
            <person name="Cichocki N."/>
            <person name="Veneault-Fourrey C."/>
            <person name="LaButti K."/>
            <person name="Lindquist E.A."/>
            <person name="Lipzen A."/>
            <person name="Lundell T."/>
            <person name="Morin E."/>
            <person name="Murat C."/>
            <person name="Riley R."/>
            <person name="Ohm R."/>
            <person name="Sun H."/>
            <person name="Tunlid A."/>
            <person name="Henrissat B."/>
            <person name="Grigoriev I.V."/>
            <person name="Hibbett D.S."/>
            <person name="Martin F."/>
        </authorList>
    </citation>
    <scope>NUCLEOTIDE SEQUENCE [LARGE SCALE GENOMIC DNA]</scope>
    <source>
        <strain evidence="2 3">Koide BX008</strain>
    </source>
</reference>
<evidence type="ECO:0000313" key="2">
    <source>
        <dbReference type="EMBL" id="KIL64669.1"/>
    </source>
</evidence>
<name>A0A0C2TCZ2_AMAMK</name>
<dbReference type="Proteomes" id="UP000054549">
    <property type="component" value="Unassembled WGS sequence"/>
</dbReference>
<accession>A0A0C2TCZ2</accession>
<gene>
    <name evidence="2" type="ORF">M378DRAFT_162795</name>
</gene>
<dbReference type="HOGENOM" id="CLU_044614_1_1_1"/>
<keyword evidence="1" id="KW-0812">Transmembrane</keyword>
<keyword evidence="3" id="KW-1185">Reference proteome</keyword>
<sequence length="294" mass="32479">MSNFSTIAKITLVELFVQGILYGLYLCSLGHSIRWLLFDDEGWKLRAPKKINRAMFFITIYIFLASTVVFVDTAIVSFLIRWREIPSLVWFDTFTTALVWMSILLIADAVLIFRCWIIFYRSCGVICLPLAAWCACVICNILYIYCHARSLSASNVPGFCSSDGFPLIFYSCNIIVNVYSTLAIVFQLLSAARTIGIGTSRHSLLSVCHIVVDSGVLYTLSSTLLLASFINDSLSGKAGQDFAIPLLTAVLYPLNVFMPAIAFNLILIRVGEQRTNAGIVYVDPLSGGSLSGNT</sequence>
<feature type="transmembrane region" description="Helical" evidence="1">
    <location>
        <begin position="88"/>
        <end position="113"/>
    </location>
</feature>
<dbReference type="EMBL" id="KN818247">
    <property type="protein sequence ID" value="KIL64669.1"/>
    <property type="molecule type" value="Genomic_DNA"/>
</dbReference>
<dbReference type="OrthoDB" id="3357408at2759"/>
<keyword evidence="1" id="KW-1133">Transmembrane helix</keyword>
<feature type="transmembrane region" description="Helical" evidence="1">
    <location>
        <begin position="125"/>
        <end position="145"/>
    </location>
</feature>
<feature type="transmembrane region" description="Helical" evidence="1">
    <location>
        <begin position="20"/>
        <end position="37"/>
    </location>
</feature>
<dbReference type="AlphaFoldDB" id="A0A0C2TCZ2"/>
<feature type="transmembrane region" description="Helical" evidence="1">
    <location>
        <begin position="242"/>
        <end position="267"/>
    </location>
</feature>
<organism evidence="2 3">
    <name type="scientific">Amanita muscaria (strain Koide BX008)</name>
    <dbReference type="NCBI Taxonomy" id="946122"/>
    <lineage>
        <taxon>Eukaryota</taxon>
        <taxon>Fungi</taxon>
        <taxon>Dikarya</taxon>
        <taxon>Basidiomycota</taxon>
        <taxon>Agaricomycotina</taxon>
        <taxon>Agaricomycetes</taxon>
        <taxon>Agaricomycetidae</taxon>
        <taxon>Agaricales</taxon>
        <taxon>Pluteineae</taxon>
        <taxon>Amanitaceae</taxon>
        <taxon>Amanita</taxon>
    </lineage>
</organism>
<proteinExistence type="predicted"/>
<feature type="transmembrane region" description="Helical" evidence="1">
    <location>
        <begin position="204"/>
        <end position="230"/>
    </location>
</feature>
<feature type="transmembrane region" description="Helical" evidence="1">
    <location>
        <begin position="165"/>
        <end position="192"/>
    </location>
</feature>
<evidence type="ECO:0000313" key="3">
    <source>
        <dbReference type="Proteomes" id="UP000054549"/>
    </source>
</evidence>
<keyword evidence="1" id="KW-0472">Membrane</keyword>
<feature type="transmembrane region" description="Helical" evidence="1">
    <location>
        <begin position="58"/>
        <end position="82"/>
    </location>
</feature>
<evidence type="ECO:0000256" key="1">
    <source>
        <dbReference type="SAM" id="Phobius"/>
    </source>
</evidence>
<protein>
    <submittedName>
        <fullName evidence="2">Uncharacterized protein</fullName>
    </submittedName>
</protein>
<dbReference type="InParanoid" id="A0A0C2TCZ2"/>